<gene>
    <name evidence="2" type="ORF">HNP90_000005</name>
</gene>
<reference evidence="2 3" key="1">
    <citation type="submission" date="2020-07" db="EMBL/GenBank/DDBJ databases">
        <title>Genomic Encyclopedia of Type Strains, Phase IV (KMG-V): Genome sequencing to study the core and pangenomes of soil and plant-associated prokaryotes.</title>
        <authorList>
            <person name="Whitman W."/>
        </authorList>
    </citation>
    <scope>NUCLEOTIDE SEQUENCE [LARGE SCALE GENOMIC DNA]</scope>
    <source>
        <strain evidence="2 3">C8</strain>
    </source>
</reference>
<dbReference type="Pfam" id="PF01497">
    <property type="entry name" value="Peripla_BP_2"/>
    <property type="match status" value="1"/>
</dbReference>
<evidence type="ECO:0000313" key="2">
    <source>
        <dbReference type="EMBL" id="MBA2861145.1"/>
    </source>
</evidence>
<dbReference type="PANTHER" id="PTHR30535">
    <property type="entry name" value="VITAMIN B12-BINDING PROTEIN"/>
    <property type="match status" value="1"/>
</dbReference>
<dbReference type="SUPFAM" id="SSF53807">
    <property type="entry name" value="Helical backbone' metal receptor"/>
    <property type="match status" value="1"/>
</dbReference>
<evidence type="ECO:0000313" key="3">
    <source>
        <dbReference type="Proteomes" id="UP000533207"/>
    </source>
</evidence>
<dbReference type="RefSeq" id="WP_048060409.1">
    <property type="nucleotide sequence ID" value="NZ_JACDUL010000001.1"/>
</dbReference>
<organism evidence="2 3">
    <name type="scientific">Methanococcus maripaludis</name>
    <name type="common">Methanococcus deltae</name>
    <dbReference type="NCBI Taxonomy" id="39152"/>
    <lineage>
        <taxon>Archaea</taxon>
        <taxon>Methanobacteriati</taxon>
        <taxon>Methanobacteriota</taxon>
        <taxon>Methanomada group</taxon>
        <taxon>Methanococci</taxon>
        <taxon>Methanococcales</taxon>
        <taxon>Methanococcaceae</taxon>
        <taxon>Methanococcus</taxon>
    </lineage>
</organism>
<dbReference type="AlphaFoldDB" id="A0A7J9PD23"/>
<comment type="caution">
    <text evidence="2">The sequence shown here is derived from an EMBL/GenBank/DDBJ whole genome shotgun (WGS) entry which is preliminary data.</text>
</comment>
<dbReference type="Proteomes" id="UP000533207">
    <property type="component" value="Unassembled WGS sequence"/>
</dbReference>
<dbReference type="CDD" id="cd01147">
    <property type="entry name" value="HemV-2"/>
    <property type="match status" value="1"/>
</dbReference>
<sequence length="374" mass="41234">MKKLGVLSALISLMIALSFSGCVDNTAESSGEVAKTVEIVDMVGRTVEVPADIQRIVCSGPGCLRLVTYLQAQDKLVGIESTEQNNISGRPYQLANVEFFQSLPMTGLGGGKEIGVGPYPEQVICAAPEVIFITYMDADRANDLQEQYGIPVVILNYGEVNSFHDEDFVGCLNLLGTLFQKEERTQDVIDFFADAENDLLTRTENIADEDKPSVYIGGLCAKGAHGIDSTSSNYAPFAALNANNVASSLGIEKQLFISKEQLLEWNPDIIFIDTGSYSLIKEDYDKSSEYYESLGAFENGKVYTQFPYNSYTTNYGTALADAYYIGKTVYPEQFSDINIEEKADEIYEFLVGEAVYDKMTESYCGFENLDFSSQ</sequence>
<dbReference type="PANTHER" id="PTHR30535:SF34">
    <property type="entry name" value="MOLYBDATE-BINDING PROTEIN MOLA"/>
    <property type="match status" value="1"/>
</dbReference>
<dbReference type="InterPro" id="IPR002491">
    <property type="entry name" value="ABC_transptr_periplasmic_BD"/>
</dbReference>
<accession>A0A7J9PD23</accession>
<name>A0A7J9PD23_METMI</name>
<proteinExistence type="predicted"/>
<dbReference type="PROSITE" id="PS50983">
    <property type="entry name" value="FE_B12_PBP"/>
    <property type="match status" value="1"/>
</dbReference>
<evidence type="ECO:0000259" key="1">
    <source>
        <dbReference type="PROSITE" id="PS50983"/>
    </source>
</evidence>
<dbReference type="Gene3D" id="3.40.50.1980">
    <property type="entry name" value="Nitrogenase molybdenum iron protein domain"/>
    <property type="match status" value="2"/>
</dbReference>
<protein>
    <submittedName>
        <fullName evidence="2">Iron complex transport system substrate-binding protein</fullName>
    </submittedName>
</protein>
<feature type="domain" description="Fe/B12 periplasmic-binding" evidence="1">
    <location>
        <begin position="55"/>
        <end position="333"/>
    </location>
</feature>
<dbReference type="PROSITE" id="PS51257">
    <property type="entry name" value="PROKAR_LIPOPROTEIN"/>
    <property type="match status" value="1"/>
</dbReference>
<dbReference type="InterPro" id="IPR050902">
    <property type="entry name" value="ABC_Transporter_SBP"/>
</dbReference>
<dbReference type="EMBL" id="JACDUL010000001">
    <property type="protein sequence ID" value="MBA2861145.1"/>
    <property type="molecule type" value="Genomic_DNA"/>
</dbReference>